<proteinExistence type="predicted"/>
<accession>A0A8S5SFS1</accession>
<feature type="compositionally biased region" description="Basic and acidic residues" evidence="1">
    <location>
        <begin position="422"/>
        <end position="439"/>
    </location>
</feature>
<dbReference type="Gene3D" id="1.20.5.340">
    <property type="match status" value="1"/>
</dbReference>
<dbReference type="EMBL" id="BK032587">
    <property type="protein sequence ID" value="DAF49760.1"/>
    <property type="molecule type" value="Genomic_DNA"/>
</dbReference>
<dbReference type="SUPFAM" id="SSF57997">
    <property type="entry name" value="Tropomyosin"/>
    <property type="match status" value="1"/>
</dbReference>
<sequence>MIDVVSYAKKKESAGSGGSGVGGGLGGGQNSTLEPHLLWGQVYDGRHDISGDLVGVGNIESDGSISAKGINSQTGKIDSVTGQELRYTTIKGGSISATDSTITNLTTTTHTSQALTTTNLNSDTGTITDLSTQTHNTQSLTAKGVDTERLTGKDIVVDNLTVNKAAHFFSLSVDEIKATQGQIIVTPASAIIEKVEVLASGDYRCLWKNTDNQTTTTQTFNTGDFVVCQTFNTGQSRYYWRLCTEAGNSDGWNYITLSKTDKDPASVSEPMKGDNIVQLGNRTDTTRQAAIIISAYNTGYLDKTVVAPSIVQYQGINDYNLETHRLNVISVGKNIFSGEFRVDNGKTLESYIADRVRLSQSGTPYIGSSGNWMIFDKDQNKYKDSGISAAGRDGQDGNTPFIKSGVWWVGNTNTGISAVGQKGDKGDKGDRGEKGERGSDGLSPRIVENFWWVGNTNTNVPARGQDGRDLDPTPYYKLYDRGGSVAVVDTYNRLSLNIDLGLIEVVGSSASSVASDNTPANKIQYNGGLIGINREGRFKHSQTLPYTGQTTYTFNLLSGDKLVDSFTIPVTLLPSTVFSVTDNIKAQVQDTKQSINNVTGRIGTVENKVTQLTQTADTIKTQVQNNKTGLDNVTGKIRQAESSISSLTQKAGSIEQSVTGTRAELDSFKNTTTRDINTLRQTASETESKVSRVEETVRDFSVGGQNLLNGVIDFRQPTPLLHTSKDKDGYFYYRSIETEQLIAGKKYTLQLKSDGVLAREHKGQGTKSFTVWLCGKSDNLLFTSANSVGDCVWTFTCPTTDKYQLRLNSYSDGVKYESIKFWDIKVEEGNIVSGWSPSSSDLYNYYSINRVGFDFVQNFPNDHHPAQSISYNHSTDTVTMTYNVSKAGGQLQDIDYTVLFDSNSYAIPNGQYLVRFTPYLSAADVRLLVEIDNKESIQTPIDYSQPANVISGSEVSRVVEVKDNYLRIYFESAHQAGQDTTRDWSIALTGLKVVRINSTESYLKQSADKIEAKVLNGDIILDAKKVKIKNGNTETALFENGKIKTRYIESPTGIYKVGEDGFYYQGTVKDVDNETVETKIHSHGLTTRVDETIKKEGIYSKVAISPYSRDINLEIVSNSQTAISISSPSHDPLHNTVALSVTDGCVAGMRYATTYVSSGTTYLDTYVQNIIVNGETANPPQMTKEGAGNTVLVLPDDDSLSKGELQGDFTTSDKIAWQKKHGLPPQTLQTGQEYRIYKRSKGTIKVVSNSNYPILYYTGNGIIQGDLVLPANYIGVLSVLFDGNYWNIYTNKY</sequence>
<feature type="region of interest" description="Disordered" evidence="1">
    <location>
        <begin position="417"/>
        <end position="442"/>
    </location>
</feature>
<name>A0A8S5SFS1_9CAUD</name>
<organism evidence="2">
    <name type="scientific">Siphoviridae sp. ctXfh4</name>
    <dbReference type="NCBI Taxonomy" id="2827887"/>
    <lineage>
        <taxon>Viruses</taxon>
        <taxon>Duplodnaviria</taxon>
        <taxon>Heunggongvirae</taxon>
        <taxon>Uroviricota</taxon>
        <taxon>Caudoviricetes</taxon>
    </lineage>
</organism>
<reference evidence="2" key="1">
    <citation type="journal article" date="2021" name="Proc. Natl. Acad. Sci. U.S.A.">
        <title>A Catalog of Tens of Thousands of Viruses from Human Metagenomes Reveals Hidden Associations with Chronic Diseases.</title>
        <authorList>
            <person name="Tisza M.J."/>
            <person name="Buck C.B."/>
        </authorList>
    </citation>
    <scope>NUCLEOTIDE SEQUENCE</scope>
    <source>
        <strain evidence="2">CtXfh4</strain>
    </source>
</reference>
<evidence type="ECO:0000256" key="1">
    <source>
        <dbReference type="SAM" id="MobiDB-lite"/>
    </source>
</evidence>
<protein>
    <submittedName>
        <fullName evidence="2">Uncharacterized protein</fullName>
    </submittedName>
</protein>
<evidence type="ECO:0000313" key="2">
    <source>
        <dbReference type="EMBL" id="DAF49760.1"/>
    </source>
</evidence>